<evidence type="ECO:0000313" key="3">
    <source>
        <dbReference type="Proteomes" id="UP000324101"/>
    </source>
</evidence>
<feature type="compositionally biased region" description="Low complexity" evidence="1">
    <location>
        <begin position="129"/>
        <end position="146"/>
    </location>
</feature>
<evidence type="ECO:0000256" key="1">
    <source>
        <dbReference type="SAM" id="MobiDB-lite"/>
    </source>
</evidence>
<dbReference type="EMBL" id="CP029189">
    <property type="protein sequence ID" value="QES58069.1"/>
    <property type="molecule type" value="Genomic_DNA"/>
</dbReference>
<feature type="region of interest" description="Disordered" evidence="1">
    <location>
        <begin position="65"/>
        <end position="89"/>
    </location>
</feature>
<accession>A0A5P2DZN4</accession>
<organism evidence="2 3">
    <name type="scientific">Streptomyces venezuelae</name>
    <dbReference type="NCBI Taxonomy" id="54571"/>
    <lineage>
        <taxon>Bacteria</taxon>
        <taxon>Bacillati</taxon>
        <taxon>Actinomycetota</taxon>
        <taxon>Actinomycetes</taxon>
        <taxon>Kitasatosporales</taxon>
        <taxon>Streptomycetaceae</taxon>
        <taxon>Streptomyces</taxon>
    </lineage>
</organism>
<protein>
    <submittedName>
        <fullName evidence="2">Uncharacterized protein</fullName>
    </submittedName>
</protein>
<sequence>MTTVDGSGPAAVTEPVLRTERFKVFLRAAPSVGTTYRMLDEAHHRAGGAPPARARLPGWHVRGVGPRGSQLGRAGHGSLTGREHRPRSMMRPRLACRLEVRRLVVVKAAPARGFVPPVRRTAGSTWSCRPCGAAARAGPGAATGPRGSRRAGP</sequence>
<name>A0A5P2DZN4_STRVZ</name>
<reference evidence="2 3" key="1">
    <citation type="submission" date="2018-05" db="EMBL/GenBank/DDBJ databases">
        <title>Streptomyces venezuelae.</title>
        <authorList>
            <person name="Kim W."/>
            <person name="Lee N."/>
            <person name="Cho B.-K."/>
        </authorList>
    </citation>
    <scope>NUCLEOTIDE SEQUENCE [LARGE SCALE GENOMIC DNA]</scope>
    <source>
        <strain evidence="2 3">ATCC 21018</strain>
    </source>
</reference>
<proteinExistence type="predicted"/>
<feature type="region of interest" description="Disordered" evidence="1">
    <location>
        <begin position="129"/>
        <end position="153"/>
    </location>
</feature>
<gene>
    <name evidence="2" type="ORF">DEJ51_31245</name>
</gene>
<dbReference type="Proteomes" id="UP000324101">
    <property type="component" value="Chromosome"/>
</dbReference>
<evidence type="ECO:0000313" key="2">
    <source>
        <dbReference type="EMBL" id="QES58069.1"/>
    </source>
</evidence>
<dbReference type="AlphaFoldDB" id="A0A5P2DZN4"/>